<evidence type="ECO:0000313" key="5">
    <source>
        <dbReference type="EMBL" id="CAH1737805.1"/>
    </source>
</evidence>
<sequence>MQRVAIVSVVTILTSALGRWPDAAVAWNTGRMYGTPMRARLTDVAVWRNRAYACWPRTDASQPVTLLELPWPETDDEQSLQWKPRRPFHADQQKLYDCSSVQSAISVDLDKFRGHLYVLDGGYDNCQPKVIVYDLKTYKYIQSVELGGLNGSGLTTLVVDARPFKAEMRVYVGDTHSGRIVVLDPDRNIWYMVALHAQNYGGAVIQDYRRPEVNQEVTAECIAVSKLHSSVYLTSMRSHDLYTASFKDLRNITSYVTPSVKDGDVLPVGLRVRWEGVKLGVSSGLYADIQGGLNYVYTRDFVAVRLSLIAGGAPVTAENHKVLLQSYDLLPAVTKIFTDNTNYLQVWALNAVPNSKNRHLVKINTLTL</sequence>
<comment type="subcellular location">
    <subcellularLocation>
        <location evidence="1">Secreted</location>
    </subcellularLocation>
</comment>
<gene>
    <name evidence="5" type="ORF">APHIGO_LOCUS11251</name>
</gene>
<dbReference type="AlphaFoldDB" id="A0A9P0JD96"/>
<dbReference type="InterPro" id="IPR011042">
    <property type="entry name" value="6-blade_b-propeller_TolB-like"/>
</dbReference>
<keyword evidence="4" id="KW-0732">Signal</keyword>
<dbReference type="Pfam" id="PF03022">
    <property type="entry name" value="MRJP"/>
    <property type="match status" value="1"/>
</dbReference>
<evidence type="ECO:0000256" key="1">
    <source>
        <dbReference type="ARBA" id="ARBA00004613"/>
    </source>
</evidence>
<feature type="signal peptide" evidence="4">
    <location>
        <begin position="1"/>
        <end position="18"/>
    </location>
</feature>
<keyword evidence="3" id="KW-0964">Secreted</keyword>
<organism evidence="5 6">
    <name type="scientific">Aphis gossypii</name>
    <name type="common">Cotton aphid</name>
    <dbReference type="NCBI Taxonomy" id="80765"/>
    <lineage>
        <taxon>Eukaryota</taxon>
        <taxon>Metazoa</taxon>
        <taxon>Ecdysozoa</taxon>
        <taxon>Arthropoda</taxon>
        <taxon>Hexapoda</taxon>
        <taxon>Insecta</taxon>
        <taxon>Pterygota</taxon>
        <taxon>Neoptera</taxon>
        <taxon>Paraneoptera</taxon>
        <taxon>Hemiptera</taxon>
        <taxon>Sternorrhyncha</taxon>
        <taxon>Aphidomorpha</taxon>
        <taxon>Aphidoidea</taxon>
        <taxon>Aphididae</taxon>
        <taxon>Aphidini</taxon>
        <taxon>Aphis</taxon>
        <taxon>Aphis</taxon>
    </lineage>
</organism>
<comment type="similarity">
    <text evidence="2">Belongs to the major royal jelly protein family.</text>
</comment>
<dbReference type="InterPro" id="IPR017996">
    <property type="entry name" value="MRJP/yellow-related"/>
</dbReference>
<feature type="chain" id="PRO_5040312559" evidence="4">
    <location>
        <begin position="19"/>
        <end position="368"/>
    </location>
</feature>
<dbReference type="Proteomes" id="UP001154329">
    <property type="component" value="Chromosome 4"/>
</dbReference>
<dbReference type="Gene3D" id="2.120.10.30">
    <property type="entry name" value="TolB, C-terminal domain"/>
    <property type="match status" value="1"/>
</dbReference>
<dbReference type="OrthoDB" id="6624404at2759"/>
<accession>A0A9P0JD96</accession>
<dbReference type="SUPFAM" id="SSF101898">
    <property type="entry name" value="NHL repeat"/>
    <property type="match status" value="1"/>
</dbReference>
<reference evidence="5" key="2">
    <citation type="submission" date="2022-10" db="EMBL/GenBank/DDBJ databases">
        <authorList>
            <consortium name="ENA_rothamsted_submissions"/>
            <consortium name="culmorum"/>
            <person name="King R."/>
        </authorList>
    </citation>
    <scope>NUCLEOTIDE SEQUENCE</scope>
</reference>
<protein>
    <submittedName>
        <fullName evidence="5">Uncharacterized protein</fullName>
    </submittedName>
</protein>
<evidence type="ECO:0000256" key="3">
    <source>
        <dbReference type="ARBA" id="ARBA00022525"/>
    </source>
</evidence>
<keyword evidence="6" id="KW-1185">Reference proteome</keyword>
<evidence type="ECO:0000256" key="4">
    <source>
        <dbReference type="SAM" id="SignalP"/>
    </source>
</evidence>
<name>A0A9P0JD96_APHGO</name>
<proteinExistence type="inferred from homology"/>
<reference evidence="5" key="1">
    <citation type="submission" date="2022-02" db="EMBL/GenBank/DDBJ databases">
        <authorList>
            <person name="King R."/>
        </authorList>
    </citation>
    <scope>NUCLEOTIDE SEQUENCE</scope>
</reference>
<evidence type="ECO:0000313" key="6">
    <source>
        <dbReference type="Proteomes" id="UP001154329"/>
    </source>
</evidence>
<evidence type="ECO:0000256" key="2">
    <source>
        <dbReference type="ARBA" id="ARBA00009127"/>
    </source>
</evidence>
<dbReference type="EMBL" id="OU899037">
    <property type="protein sequence ID" value="CAH1737805.1"/>
    <property type="molecule type" value="Genomic_DNA"/>
</dbReference>
<dbReference type="GO" id="GO:0005576">
    <property type="term" value="C:extracellular region"/>
    <property type="evidence" value="ECO:0007669"/>
    <property type="project" value="UniProtKB-SubCell"/>
</dbReference>